<evidence type="ECO:0000313" key="2">
    <source>
        <dbReference type="EMBL" id="RCG14499.1"/>
    </source>
</evidence>
<keyword evidence="1" id="KW-1133">Transmembrane helix</keyword>
<keyword evidence="3" id="KW-1185">Reference proteome</keyword>
<keyword evidence="1" id="KW-0812">Transmembrane</keyword>
<dbReference type="EMBL" id="QOIM01000042">
    <property type="protein sequence ID" value="RCG14499.1"/>
    <property type="molecule type" value="Genomic_DNA"/>
</dbReference>
<reference evidence="2 3" key="1">
    <citation type="submission" date="2018-06" db="EMBL/GenBank/DDBJ databases">
        <title>Streptomyces reniochalinae sp. nov. and Streptomyces diacarnus sp. nov. from marine sponges.</title>
        <authorList>
            <person name="Li L."/>
        </authorList>
    </citation>
    <scope>NUCLEOTIDE SEQUENCE [LARGE SCALE GENOMIC DNA]</scope>
    <source>
        <strain evidence="2 3">LHW50302</strain>
    </source>
</reference>
<comment type="caution">
    <text evidence="2">The sequence shown here is derived from an EMBL/GenBank/DDBJ whole genome shotgun (WGS) entry which is preliminary data.</text>
</comment>
<organism evidence="2 3">
    <name type="scientific">Streptomyces reniochalinae</name>
    <dbReference type="NCBI Taxonomy" id="2250578"/>
    <lineage>
        <taxon>Bacteria</taxon>
        <taxon>Bacillati</taxon>
        <taxon>Actinomycetota</taxon>
        <taxon>Actinomycetes</taxon>
        <taxon>Kitasatosporales</taxon>
        <taxon>Streptomycetaceae</taxon>
        <taxon>Streptomyces</taxon>
    </lineage>
</organism>
<evidence type="ECO:0000256" key="1">
    <source>
        <dbReference type="SAM" id="Phobius"/>
    </source>
</evidence>
<dbReference type="Proteomes" id="UP000253507">
    <property type="component" value="Unassembled WGS sequence"/>
</dbReference>
<protein>
    <recommendedName>
        <fullName evidence="4">CbtB-domain containing protein</fullName>
    </recommendedName>
</protein>
<accession>A0A367E9M4</accession>
<dbReference type="RefSeq" id="WP_114018063.1">
    <property type="nucleotide sequence ID" value="NZ_QOIM01000042.1"/>
</dbReference>
<proteinExistence type="predicted"/>
<dbReference type="AlphaFoldDB" id="A0A367E9M4"/>
<name>A0A367E9M4_9ACTN</name>
<feature type="transmembrane region" description="Helical" evidence="1">
    <location>
        <begin position="27"/>
        <end position="45"/>
    </location>
</feature>
<sequence>MSPHTVGTAPAPEAAAAHPAAVRTRDWLIVAAAAIVALIALYAVFVDNGNLVSATGSYLHEFSHDGRHLFGAPCH</sequence>
<evidence type="ECO:0008006" key="4">
    <source>
        <dbReference type="Google" id="ProtNLM"/>
    </source>
</evidence>
<evidence type="ECO:0000313" key="3">
    <source>
        <dbReference type="Proteomes" id="UP000253507"/>
    </source>
</evidence>
<keyword evidence="1" id="KW-0472">Membrane</keyword>
<dbReference type="OrthoDB" id="122519at2"/>
<gene>
    <name evidence="2" type="ORF">DQ392_25445</name>
</gene>